<sequence length="541" mass="59946">MDLKSTSSAPAWVWVLCTGVLGLLTGFITLTVWHHTGGHWSYPLDDTYIHMALARNLAFFHNWGINHQDFGAASSSPLYTLLLAGLFKAFTIHICIPLLVNLVFAVVLLRVLQVALHREGLSALASLWVLLAVIVLTPLPILVVSGMEHVLQCLFSFLFVYSFARWMGSLTAPFSGPAAPAAPMPRFLPVWAFLMVATRYECLFLLGVAGLVLLFRRRLGPALALGFSGLLPVVLFGLYSMSKGSYFLPNSILLKSGTEQGAGSFVNGILVDKLTLSKQGITGIATQRLLFILPLVYLLFRQACKTTPRYGYFLLLCLGGTFLHLCLAATGWFYRYEAYLVLNATMITGILVLKYGRSAWNQAPALNRLAVVFLSLYLVFPLFLRSSAAFSKAPRACLNIFEQQYQMGLFLQRQDDHAAVGANDIGAISFLSDIHTLDLWGLGNIDVARSKRGHYWTPAFLDSLSRVRRVRVAVVYDSWFDPALLARWKRVGSWTIPQNVICGDSTVSFYAVDSTFSDSLRAQLHSFGPDLPSEVKTTYYP</sequence>
<keyword evidence="3" id="KW-1185">Reference proteome</keyword>
<evidence type="ECO:0008006" key="4">
    <source>
        <dbReference type="Google" id="ProtNLM"/>
    </source>
</evidence>
<keyword evidence="1" id="KW-0472">Membrane</keyword>
<comment type="caution">
    <text evidence="2">The sequence shown here is derived from an EMBL/GenBank/DDBJ whole genome shotgun (WGS) entry which is preliminary data.</text>
</comment>
<feature type="transmembrane region" description="Helical" evidence="1">
    <location>
        <begin position="365"/>
        <end position="384"/>
    </location>
</feature>
<dbReference type="Proteomes" id="UP000294498">
    <property type="component" value="Unassembled WGS sequence"/>
</dbReference>
<reference evidence="2 3" key="1">
    <citation type="submission" date="2019-03" db="EMBL/GenBank/DDBJ databases">
        <title>Genomic Encyclopedia of Type Strains, Phase IV (KMG-IV): sequencing the most valuable type-strain genomes for metagenomic binning, comparative biology and taxonomic classification.</title>
        <authorList>
            <person name="Goeker M."/>
        </authorList>
    </citation>
    <scope>NUCLEOTIDE SEQUENCE [LARGE SCALE GENOMIC DNA]</scope>
    <source>
        <strain evidence="2 3">DSM 100059</strain>
    </source>
</reference>
<feature type="transmembrane region" description="Helical" evidence="1">
    <location>
        <begin position="222"/>
        <end position="241"/>
    </location>
</feature>
<keyword evidence="1" id="KW-1133">Transmembrane helix</keyword>
<organism evidence="2 3">
    <name type="scientific">Dinghuibacter silviterrae</name>
    <dbReference type="NCBI Taxonomy" id="1539049"/>
    <lineage>
        <taxon>Bacteria</taxon>
        <taxon>Pseudomonadati</taxon>
        <taxon>Bacteroidota</taxon>
        <taxon>Chitinophagia</taxon>
        <taxon>Chitinophagales</taxon>
        <taxon>Chitinophagaceae</taxon>
        <taxon>Dinghuibacter</taxon>
    </lineage>
</organism>
<gene>
    <name evidence="2" type="ORF">EDB95_2947</name>
</gene>
<dbReference type="OrthoDB" id="104925at2"/>
<dbReference type="EMBL" id="SODV01000001">
    <property type="protein sequence ID" value="TDX01902.1"/>
    <property type="molecule type" value="Genomic_DNA"/>
</dbReference>
<keyword evidence="1" id="KW-0812">Transmembrane</keyword>
<feature type="transmembrane region" description="Helical" evidence="1">
    <location>
        <begin position="150"/>
        <end position="168"/>
    </location>
</feature>
<proteinExistence type="predicted"/>
<feature type="transmembrane region" description="Helical" evidence="1">
    <location>
        <begin position="336"/>
        <end position="353"/>
    </location>
</feature>
<feature type="transmembrane region" description="Helical" evidence="1">
    <location>
        <begin position="312"/>
        <end position="330"/>
    </location>
</feature>
<name>A0A4R8DU66_9BACT</name>
<feature type="transmembrane region" description="Helical" evidence="1">
    <location>
        <begin position="280"/>
        <end position="300"/>
    </location>
</feature>
<evidence type="ECO:0000256" key="1">
    <source>
        <dbReference type="SAM" id="Phobius"/>
    </source>
</evidence>
<accession>A0A4R8DU66</accession>
<feature type="transmembrane region" description="Helical" evidence="1">
    <location>
        <begin position="121"/>
        <end position="143"/>
    </location>
</feature>
<evidence type="ECO:0000313" key="2">
    <source>
        <dbReference type="EMBL" id="TDX01902.1"/>
    </source>
</evidence>
<feature type="transmembrane region" description="Helical" evidence="1">
    <location>
        <begin position="12"/>
        <end position="35"/>
    </location>
</feature>
<feature type="transmembrane region" description="Helical" evidence="1">
    <location>
        <begin position="78"/>
        <end position="109"/>
    </location>
</feature>
<evidence type="ECO:0000313" key="3">
    <source>
        <dbReference type="Proteomes" id="UP000294498"/>
    </source>
</evidence>
<dbReference type="RefSeq" id="WP_133994538.1">
    <property type="nucleotide sequence ID" value="NZ_SODV01000001.1"/>
</dbReference>
<dbReference type="AlphaFoldDB" id="A0A4R8DU66"/>
<feature type="transmembrane region" description="Helical" evidence="1">
    <location>
        <begin position="188"/>
        <end position="215"/>
    </location>
</feature>
<protein>
    <recommendedName>
        <fullName evidence="4">4-amino-4-deoxy-L-arabinose transferase-like glycosyltransferase</fullName>
    </recommendedName>
</protein>